<feature type="transmembrane region" description="Helical" evidence="6">
    <location>
        <begin position="267"/>
        <end position="287"/>
    </location>
</feature>
<dbReference type="PANTHER" id="PTHR10177">
    <property type="entry name" value="CYCLINS"/>
    <property type="match status" value="1"/>
</dbReference>
<dbReference type="SUPFAM" id="SSF47954">
    <property type="entry name" value="Cyclin-like"/>
    <property type="match status" value="2"/>
</dbReference>
<name>A0ABC9CK64_9POAL</name>
<dbReference type="InterPro" id="IPR004367">
    <property type="entry name" value="Cyclin_C-dom"/>
</dbReference>
<sequence length="348" mass="37270">MAAADNWPIPSMEFLAPSRQDGEADMDDVLQLTRSIRLRSPGGEASAAATDGDGDAATVVKVMPSPSLRPKRKPPQGWEYEASIDATLQATERHPAERPSPDYLRDTQAGQEGITAASRAELVDAMTDFSRHYRLAAGTPHRAAAFVDRFLSSRKLGAIAGGGDKLGILGGAAVLAAGKYEDRLLLHVIGARQAAELGECSRREVLAAERQLVAALGYRLGGPTAYTFVDHFTRHIVEGEEDEEAAAVWLLAHHLADMALLSYRCVAFLPSVVAASAVLLAGLVVGYPEMAAPVAGYTMEELSECVDAIYDVHASEPPPGFGRMMARWEATHGRYSLPPQSTLADLYC</sequence>
<evidence type="ECO:0000313" key="10">
    <source>
        <dbReference type="Proteomes" id="UP001497457"/>
    </source>
</evidence>
<dbReference type="InterPro" id="IPR036915">
    <property type="entry name" value="Cyclin-like_sf"/>
</dbReference>
<keyword evidence="10" id="KW-1185">Reference proteome</keyword>
<protein>
    <recommendedName>
        <fullName evidence="11">Cyclin N-terminal domain-containing protein</fullName>
    </recommendedName>
</protein>
<evidence type="ECO:0000256" key="3">
    <source>
        <dbReference type="ARBA" id="ARBA00023306"/>
    </source>
</evidence>
<organism evidence="9 10">
    <name type="scientific">Urochloa decumbens</name>
    <dbReference type="NCBI Taxonomy" id="240449"/>
    <lineage>
        <taxon>Eukaryota</taxon>
        <taxon>Viridiplantae</taxon>
        <taxon>Streptophyta</taxon>
        <taxon>Embryophyta</taxon>
        <taxon>Tracheophyta</taxon>
        <taxon>Spermatophyta</taxon>
        <taxon>Magnoliopsida</taxon>
        <taxon>Liliopsida</taxon>
        <taxon>Poales</taxon>
        <taxon>Poaceae</taxon>
        <taxon>PACMAD clade</taxon>
        <taxon>Panicoideae</taxon>
        <taxon>Panicodae</taxon>
        <taxon>Paniceae</taxon>
        <taxon>Melinidinae</taxon>
        <taxon>Urochloa</taxon>
    </lineage>
</organism>
<feature type="region of interest" description="Disordered" evidence="5">
    <location>
        <begin position="1"/>
        <end position="26"/>
    </location>
</feature>
<evidence type="ECO:0000256" key="2">
    <source>
        <dbReference type="ARBA" id="ARBA00023127"/>
    </source>
</evidence>
<comment type="similarity">
    <text evidence="4">Belongs to the cyclin family.</text>
</comment>
<keyword evidence="2 4" id="KW-0195">Cyclin</keyword>
<reference evidence="9 10" key="2">
    <citation type="submission" date="2024-10" db="EMBL/GenBank/DDBJ databases">
        <authorList>
            <person name="Ryan C."/>
        </authorList>
    </citation>
    <scope>NUCLEOTIDE SEQUENCE [LARGE SCALE GENOMIC DNA]</scope>
</reference>
<accession>A0ABC9CK64</accession>
<evidence type="ECO:0000259" key="7">
    <source>
        <dbReference type="SMART" id="SM00385"/>
    </source>
</evidence>
<feature type="domain" description="Cyclin-like" evidence="7">
    <location>
        <begin position="124"/>
        <end position="214"/>
    </location>
</feature>
<evidence type="ECO:0000256" key="5">
    <source>
        <dbReference type="SAM" id="MobiDB-lite"/>
    </source>
</evidence>
<evidence type="ECO:0000313" key="9">
    <source>
        <dbReference type="EMBL" id="CAL5021371.1"/>
    </source>
</evidence>
<feature type="domain" description="Cyclin C-terminal" evidence="8">
    <location>
        <begin position="223"/>
        <end position="341"/>
    </location>
</feature>
<gene>
    <name evidence="9" type="ORF">URODEC1_LOCUS75938</name>
</gene>
<dbReference type="Gene3D" id="1.10.472.10">
    <property type="entry name" value="Cyclin-like"/>
    <property type="match status" value="2"/>
</dbReference>
<dbReference type="InterPro" id="IPR006671">
    <property type="entry name" value="Cyclin_N"/>
</dbReference>
<dbReference type="CDD" id="cd20537">
    <property type="entry name" value="CYCLIN_CCNO-like_rpt2"/>
    <property type="match status" value="1"/>
</dbReference>
<evidence type="ECO:0000256" key="6">
    <source>
        <dbReference type="SAM" id="Phobius"/>
    </source>
</evidence>
<dbReference type="SMART" id="SM00385">
    <property type="entry name" value="CYCLIN"/>
    <property type="match status" value="2"/>
</dbReference>
<feature type="domain" description="Cyclin-like" evidence="7">
    <location>
        <begin position="227"/>
        <end position="311"/>
    </location>
</feature>
<keyword evidence="6" id="KW-0472">Membrane</keyword>
<dbReference type="AlphaFoldDB" id="A0ABC9CK64"/>
<dbReference type="Pfam" id="PF02984">
    <property type="entry name" value="Cyclin_C"/>
    <property type="match status" value="1"/>
</dbReference>
<keyword evidence="3" id="KW-0131">Cell cycle</keyword>
<proteinExistence type="inferred from homology"/>
<dbReference type="InterPro" id="IPR039361">
    <property type="entry name" value="Cyclin"/>
</dbReference>
<feature type="compositionally biased region" description="Low complexity" evidence="5">
    <location>
        <begin position="42"/>
        <end position="56"/>
    </location>
</feature>
<keyword evidence="6" id="KW-0812">Transmembrane</keyword>
<feature type="region of interest" description="Disordered" evidence="5">
    <location>
        <begin position="37"/>
        <end position="56"/>
    </location>
</feature>
<reference evidence="10" key="1">
    <citation type="submission" date="2024-06" db="EMBL/GenBank/DDBJ databases">
        <authorList>
            <person name="Ryan C."/>
        </authorList>
    </citation>
    <scope>NUCLEOTIDE SEQUENCE [LARGE SCALE GENOMIC DNA]</scope>
</reference>
<dbReference type="Proteomes" id="UP001497457">
    <property type="component" value="Chromosome 3rd"/>
</dbReference>
<dbReference type="GO" id="GO:0051301">
    <property type="term" value="P:cell division"/>
    <property type="evidence" value="ECO:0007669"/>
    <property type="project" value="UniProtKB-KW"/>
</dbReference>
<evidence type="ECO:0000256" key="1">
    <source>
        <dbReference type="ARBA" id="ARBA00022618"/>
    </source>
</evidence>
<evidence type="ECO:0000256" key="4">
    <source>
        <dbReference type="RuleBase" id="RU000383"/>
    </source>
</evidence>
<dbReference type="EMBL" id="OZ075113">
    <property type="protein sequence ID" value="CAL5021371.1"/>
    <property type="molecule type" value="Genomic_DNA"/>
</dbReference>
<dbReference type="SMART" id="SM01332">
    <property type="entry name" value="Cyclin_C"/>
    <property type="match status" value="1"/>
</dbReference>
<keyword evidence="1" id="KW-0132">Cell division</keyword>
<evidence type="ECO:0000259" key="8">
    <source>
        <dbReference type="SMART" id="SM01332"/>
    </source>
</evidence>
<dbReference type="Pfam" id="PF00134">
    <property type="entry name" value="Cyclin_N"/>
    <property type="match status" value="1"/>
</dbReference>
<keyword evidence="6" id="KW-1133">Transmembrane helix</keyword>
<evidence type="ECO:0008006" key="11">
    <source>
        <dbReference type="Google" id="ProtNLM"/>
    </source>
</evidence>
<dbReference type="InterPro" id="IPR013763">
    <property type="entry name" value="Cyclin-like_dom"/>
</dbReference>